<dbReference type="Proteomes" id="UP001211065">
    <property type="component" value="Unassembled WGS sequence"/>
</dbReference>
<keyword evidence="10" id="KW-0812">Transmembrane</keyword>
<keyword evidence="10" id="KW-0472">Membrane</keyword>
<evidence type="ECO:0000256" key="3">
    <source>
        <dbReference type="ARBA" id="ARBA00022801"/>
    </source>
</evidence>
<dbReference type="PROSITE" id="PS01095">
    <property type="entry name" value="GH18_1"/>
    <property type="match status" value="1"/>
</dbReference>
<dbReference type="Pfam" id="PF01476">
    <property type="entry name" value="LysM"/>
    <property type="match status" value="4"/>
</dbReference>
<keyword evidence="4" id="KW-0146">Chitin degradation</keyword>
<sequence length="1279" mass="140976">MYCGFLINSKYYKAYCVAHLLFGNFTQIDDNICPQLESFADPIKFNATCNDALTNYQYMGSYNFQEITPKYYTYLKENNKLYEKGSNEFTARETFTSIEPTIVPTTIITSELYDMTRTVFQTLSSETVVTYVGEFTSTKNITTTITIPIFPTTTKLNGTETKTLTFTTTTVKTTLWPITTTIKSEYTSKFFIYTTTSVSTEMIPKFLITLALSYIVHSACTTQTVSAGEGCWAIAQRCGITVQRLEQLNPGKCNNLQVGQKLCCSEGSLPGPTIPPGNSDGTCNFQKVVAGDGCWSVAQRCANGIDSDTLNQINNGACSNLQIGKKLCCTQGTLPKPKPDANGNCIVYQIKTGDGCWSIANEIGVSQAELEGYNRNNWNWKGCDKLALDQKICVSPGNPPADPRPKPDANGNCFAYNIKANDGCWSLAVIYGLTVADIETFNKNTFHWVGCAKIQTGMNICLSSGSPPLPPIDPNAQCGLTSVNKLTGERNVKCALNACCSTWGYCGTTEEFCIEKPNFTGCQSNCGMGYPFDKTSPAPHPQYRIGYYESWTVSRGCEVMTVSQIPVSKYTHIHFAFASVSSLFQVEIDPKVMNIFTEFCNLSGVKKVLSFGGWAFNDPPTQTRFTDMVTSHRSTFISSVLTLLSNYNLDGIDIDWEYPSAPDRGGKDSDAQNYLLLVKELRAAMNSRYSLSIAAPASLWYLRGFAIAEMSAYLDYIVYMTYDIHGQWDYSIKWTGPFLKSHVNWPETVDALSLIVRAGVPSSKVLLGIGLYGRSFKQSDPNCSTPLCTFQYQKADPGPCTKEGGYLSMNEIKNIIKGGSVRSSYYDQEADSMVLTFGNDHWVAYTDSTINEKRRQEAIRYNLGGTVEWAIDLDHDLDIVDPNMKSRNCKTNVNSLDEITGMDPICVDSLIVGVISNDLQKALGSYKDIVANGKYDRNFGIYQHYLWQSLPKEIDRFVGANGDKYFNCQEHRTIFCCKNVGWMGDPRGCTPGNDCVGGKVWTKSSCPKYIPGIGNAAFENIIPVKYELRDANGFNDAMLKEVGVQPTWIQFSSRTVKAQPSCWMVPKPGPECFVVWEGLPGLNSKFEVPNPKAAIEPMLQNYTNGLTGLDRAEIDMMALGDVIDASVVGVYMASQSVESMQKISELGEKIEEEQKKEMILSFINFFLMLIPFVGPAAVAAEGAIMTVIINSIRVLGVLTDVGMAVYDLITSGSPFAFLFGLIGLFGAFGDAVSMAAREANFAKLAGIKRGIKDSELISLGPKPAEMMKKIDGLKLKCKA</sequence>
<protein>
    <recommendedName>
        <fullName evidence="16">Chitinase</fullName>
    </recommendedName>
</protein>
<feature type="disulfide bond" evidence="8">
    <location>
        <begin position="522"/>
        <end position="526"/>
    </location>
</feature>
<dbReference type="EMBL" id="JADGJW010000001">
    <property type="protein sequence ID" value="KAJ3228490.1"/>
    <property type="molecule type" value="Genomic_DNA"/>
</dbReference>
<dbReference type="InterPro" id="IPR017853">
    <property type="entry name" value="GH"/>
</dbReference>
<feature type="domain" description="LysM" evidence="12">
    <location>
        <begin position="284"/>
        <end position="329"/>
    </location>
</feature>
<keyword evidence="3 9" id="KW-0378">Hydrolase</keyword>
<evidence type="ECO:0000256" key="2">
    <source>
        <dbReference type="ARBA" id="ARBA00022669"/>
    </source>
</evidence>
<dbReference type="GO" id="GO:0008843">
    <property type="term" value="F:endochitinase activity"/>
    <property type="evidence" value="ECO:0007669"/>
    <property type="project" value="UniProtKB-EC"/>
</dbReference>
<dbReference type="InterPro" id="IPR036861">
    <property type="entry name" value="Endochitinase-like_sf"/>
</dbReference>
<dbReference type="InterPro" id="IPR053214">
    <property type="entry name" value="LysM12-like"/>
</dbReference>
<evidence type="ECO:0000256" key="10">
    <source>
        <dbReference type="SAM" id="Phobius"/>
    </source>
</evidence>
<dbReference type="SUPFAM" id="SSF57016">
    <property type="entry name" value="Plant lectins/antimicrobial peptides"/>
    <property type="match status" value="1"/>
</dbReference>
<name>A0AAD5U8F7_9FUNG</name>
<feature type="disulfide bond" evidence="8">
    <location>
        <begin position="499"/>
        <end position="513"/>
    </location>
</feature>
<keyword evidence="6 9" id="KW-0326">Glycosidase</keyword>
<dbReference type="AlphaFoldDB" id="A0AAD5U8F7"/>
<feature type="transmembrane region" description="Helical" evidence="10">
    <location>
        <begin position="1192"/>
        <end position="1209"/>
    </location>
</feature>
<dbReference type="Gene3D" id="3.20.20.80">
    <property type="entry name" value="Glycosidases"/>
    <property type="match status" value="1"/>
</dbReference>
<dbReference type="PROSITE" id="PS00026">
    <property type="entry name" value="CHIT_BIND_I_1"/>
    <property type="match status" value="1"/>
</dbReference>
<dbReference type="GO" id="GO:0008061">
    <property type="term" value="F:chitin binding"/>
    <property type="evidence" value="ECO:0007669"/>
    <property type="project" value="UniProtKB-UniRule"/>
</dbReference>
<dbReference type="PROSITE" id="PS51782">
    <property type="entry name" value="LYSM"/>
    <property type="match status" value="4"/>
</dbReference>
<dbReference type="InterPro" id="IPR001223">
    <property type="entry name" value="Glyco_hydro18_cat"/>
</dbReference>
<gene>
    <name evidence="14" type="ORF">HK099_000045</name>
</gene>
<evidence type="ECO:0000259" key="11">
    <source>
        <dbReference type="PROSITE" id="PS50941"/>
    </source>
</evidence>
<keyword evidence="7" id="KW-0624">Polysaccharide degradation</keyword>
<keyword evidence="2 8" id="KW-0147">Chitin-binding</keyword>
<dbReference type="CDD" id="cd00035">
    <property type="entry name" value="ChtBD1"/>
    <property type="match status" value="1"/>
</dbReference>
<organism evidence="14 15">
    <name type="scientific">Clydaea vesicula</name>
    <dbReference type="NCBI Taxonomy" id="447962"/>
    <lineage>
        <taxon>Eukaryota</taxon>
        <taxon>Fungi</taxon>
        <taxon>Fungi incertae sedis</taxon>
        <taxon>Chytridiomycota</taxon>
        <taxon>Chytridiomycota incertae sedis</taxon>
        <taxon>Chytridiomycetes</taxon>
        <taxon>Lobulomycetales</taxon>
        <taxon>Lobulomycetaceae</taxon>
        <taxon>Clydaea</taxon>
    </lineage>
</organism>
<accession>A0AAD5U8F7</accession>
<proteinExistence type="predicted"/>
<evidence type="ECO:0000259" key="13">
    <source>
        <dbReference type="PROSITE" id="PS51910"/>
    </source>
</evidence>
<evidence type="ECO:0000313" key="15">
    <source>
        <dbReference type="Proteomes" id="UP001211065"/>
    </source>
</evidence>
<dbReference type="Gene3D" id="3.10.350.10">
    <property type="entry name" value="LysM domain"/>
    <property type="match status" value="4"/>
</dbReference>
<evidence type="ECO:0000256" key="4">
    <source>
        <dbReference type="ARBA" id="ARBA00023024"/>
    </source>
</evidence>
<dbReference type="Pfam" id="PF00704">
    <property type="entry name" value="Glyco_hydro_18"/>
    <property type="match status" value="1"/>
</dbReference>
<keyword evidence="5" id="KW-0119">Carbohydrate metabolism</keyword>
<evidence type="ECO:0000256" key="9">
    <source>
        <dbReference type="RuleBase" id="RU000489"/>
    </source>
</evidence>
<dbReference type="InterPro" id="IPR036779">
    <property type="entry name" value="LysM_dom_sf"/>
</dbReference>
<evidence type="ECO:0008006" key="16">
    <source>
        <dbReference type="Google" id="ProtNLM"/>
    </source>
</evidence>
<dbReference type="SUPFAM" id="SSF54106">
    <property type="entry name" value="LysM domain"/>
    <property type="match status" value="4"/>
</dbReference>
<evidence type="ECO:0000259" key="12">
    <source>
        <dbReference type="PROSITE" id="PS51782"/>
    </source>
</evidence>
<dbReference type="InterPro" id="IPR018371">
    <property type="entry name" value="Chitin-binding_1_CS"/>
</dbReference>
<dbReference type="InterPro" id="IPR001002">
    <property type="entry name" value="Chitin-bd_1"/>
</dbReference>
<comment type="caution">
    <text evidence="8">Lacks conserved residue(s) required for the propagation of feature annotation.</text>
</comment>
<reference evidence="14" key="1">
    <citation type="submission" date="2020-05" db="EMBL/GenBank/DDBJ databases">
        <title>Phylogenomic resolution of chytrid fungi.</title>
        <authorList>
            <person name="Stajich J.E."/>
            <person name="Amses K."/>
            <person name="Simmons R."/>
            <person name="Seto K."/>
            <person name="Myers J."/>
            <person name="Bonds A."/>
            <person name="Quandt C.A."/>
            <person name="Barry K."/>
            <person name="Liu P."/>
            <person name="Grigoriev I."/>
            <person name="Longcore J.E."/>
            <person name="James T.Y."/>
        </authorList>
    </citation>
    <scope>NUCLEOTIDE SEQUENCE</scope>
    <source>
        <strain evidence="14">JEL0476</strain>
    </source>
</reference>
<dbReference type="PANTHER" id="PTHR47700:SF2">
    <property type="entry name" value="CHITINASE"/>
    <property type="match status" value="1"/>
</dbReference>
<evidence type="ECO:0000256" key="7">
    <source>
        <dbReference type="ARBA" id="ARBA00023326"/>
    </source>
</evidence>
<dbReference type="SMART" id="SM00257">
    <property type="entry name" value="LysM"/>
    <property type="match status" value="4"/>
</dbReference>
<feature type="transmembrane region" description="Helical" evidence="10">
    <location>
        <begin position="1158"/>
        <end position="1180"/>
    </location>
</feature>
<feature type="domain" description="Chitin-binding type-1" evidence="11">
    <location>
        <begin position="475"/>
        <end position="528"/>
    </location>
</feature>
<dbReference type="InterPro" id="IPR001579">
    <property type="entry name" value="Glyco_hydro_18_chit_AS"/>
</dbReference>
<dbReference type="PANTHER" id="PTHR47700">
    <property type="entry name" value="V CHITINASE, PUTATIVE (AFU_ORTHOLOGUE AFUA_6G13720)-RELATED"/>
    <property type="match status" value="1"/>
</dbReference>
<keyword evidence="8" id="KW-1015">Disulfide bond</keyword>
<evidence type="ECO:0000256" key="8">
    <source>
        <dbReference type="PROSITE-ProRule" id="PRU00261"/>
    </source>
</evidence>
<dbReference type="InterPro" id="IPR018392">
    <property type="entry name" value="LysM"/>
</dbReference>
<dbReference type="SUPFAM" id="SSF54556">
    <property type="entry name" value="Chitinase insertion domain"/>
    <property type="match status" value="1"/>
</dbReference>
<dbReference type="InterPro" id="IPR029070">
    <property type="entry name" value="Chitinase_insertion_sf"/>
</dbReference>
<dbReference type="GO" id="GO:0006032">
    <property type="term" value="P:chitin catabolic process"/>
    <property type="evidence" value="ECO:0007669"/>
    <property type="project" value="UniProtKB-KW"/>
</dbReference>
<feature type="transmembrane region" description="Helical" evidence="10">
    <location>
        <begin position="1215"/>
        <end position="1236"/>
    </location>
</feature>
<feature type="domain" description="GH18" evidence="13">
    <location>
        <begin position="542"/>
        <end position="887"/>
    </location>
</feature>
<evidence type="ECO:0000256" key="6">
    <source>
        <dbReference type="ARBA" id="ARBA00023295"/>
    </source>
</evidence>
<dbReference type="Gene3D" id="3.30.60.10">
    <property type="entry name" value="Endochitinase-like"/>
    <property type="match status" value="1"/>
</dbReference>
<feature type="domain" description="LysM" evidence="12">
    <location>
        <begin position="221"/>
        <end position="264"/>
    </location>
</feature>
<dbReference type="CDD" id="cd00118">
    <property type="entry name" value="LysM"/>
    <property type="match status" value="3"/>
</dbReference>
<comment type="catalytic activity">
    <reaction evidence="1">
        <text>Random endo-hydrolysis of N-acetyl-beta-D-glucosaminide (1-&gt;4)-beta-linkages in chitin and chitodextrins.</text>
        <dbReference type="EC" id="3.2.1.14"/>
    </reaction>
</comment>
<dbReference type="Gene3D" id="3.10.50.10">
    <property type="match status" value="1"/>
</dbReference>
<dbReference type="PROSITE" id="PS50941">
    <property type="entry name" value="CHIT_BIND_I_2"/>
    <property type="match status" value="1"/>
</dbReference>
<dbReference type="SMART" id="SM00636">
    <property type="entry name" value="Glyco_18"/>
    <property type="match status" value="1"/>
</dbReference>
<evidence type="ECO:0000256" key="5">
    <source>
        <dbReference type="ARBA" id="ARBA00023277"/>
    </source>
</evidence>
<dbReference type="SMART" id="SM00270">
    <property type="entry name" value="ChtBD1"/>
    <property type="match status" value="1"/>
</dbReference>
<keyword evidence="10" id="KW-1133">Transmembrane helix</keyword>
<feature type="domain" description="LysM" evidence="12">
    <location>
        <begin position="414"/>
        <end position="462"/>
    </location>
</feature>
<dbReference type="PROSITE" id="PS51910">
    <property type="entry name" value="GH18_2"/>
    <property type="match status" value="1"/>
</dbReference>
<feature type="domain" description="LysM" evidence="12">
    <location>
        <begin position="346"/>
        <end position="394"/>
    </location>
</feature>
<dbReference type="Pfam" id="PF00187">
    <property type="entry name" value="Chitin_bind_1"/>
    <property type="match status" value="1"/>
</dbReference>
<comment type="caution">
    <text evidence="14">The sequence shown here is derived from an EMBL/GenBank/DDBJ whole genome shotgun (WGS) entry which is preliminary data.</text>
</comment>
<evidence type="ECO:0000256" key="1">
    <source>
        <dbReference type="ARBA" id="ARBA00000822"/>
    </source>
</evidence>
<dbReference type="InterPro" id="IPR011583">
    <property type="entry name" value="Chitinase_II/V-like_cat"/>
</dbReference>
<keyword evidence="15" id="KW-1185">Reference proteome</keyword>
<evidence type="ECO:0000313" key="14">
    <source>
        <dbReference type="EMBL" id="KAJ3228490.1"/>
    </source>
</evidence>
<dbReference type="GO" id="GO:0000272">
    <property type="term" value="P:polysaccharide catabolic process"/>
    <property type="evidence" value="ECO:0007669"/>
    <property type="project" value="UniProtKB-KW"/>
</dbReference>
<dbReference type="SUPFAM" id="SSF51445">
    <property type="entry name" value="(Trans)glycosidases"/>
    <property type="match status" value="1"/>
</dbReference>
<feature type="disulfide bond" evidence="8">
    <location>
        <begin position="494"/>
        <end position="506"/>
    </location>
</feature>